<keyword evidence="3" id="KW-1185">Reference proteome</keyword>
<feature type="compositionally biased region" description="Basic and acidic residues" evidence="1">
    <location>
        <begin position="91"/>
        <end position="102"/>
    </location>
</feature>
<accession>A0AAD4MXV0</accession>
<feature type="region of interest" description="Disordered" evidence="1">
    <location>
        <begin position="91"/>
        <end position="121"/>
    </location>
</feature>
<comment type="caution">
    <text evidence="2">The sequence shown here is derived from an EMBL/GenBank/DDBJ whole genome shotgun (WGS) entry which is preliminary data.</text>
</comment>
<evidence type="ECO:0000313" key="3">
    <source>
        <dbReference type="Proteomes" id="UP001201812"/>
    </source>
</evidence>
<dbReference type="Proteomes" id="UP001201812">
    <property type="component" value="Unassembled WGS sequence"/>
</dbReference>
<name>A0AAD4MXV0_9BILA</name>
<gene>
    <name evidence="2" type="ORF">DdX_11058</name>
</gene>
<dbReference type="EMBL" id="JAKKPZ010000029">
    <property type="protein sequence ID" value="KAI1709670.1"/>
    <property type="molecule type" value="Genomic_DNA"/>
</dbReference>
<reference evidence="2" key="1">
    <citation type="submission" date="2022-01" db="EMBL/GenBank/DDBJ databases">
        <title>Genome Sequence Resource for Two Populations of Ditylenchus destructor, the Migratory Endoparasitic Phytonematode.</title>
        <authorList>
            <person name="Zhang H."/>
            <person name="Lin R."/>
            <person name="Xie B."/>
        </authorList>
    </citation>
    <scope>NUCLEOTIDE SEQUENCE</scope>
    <source>
        <strain evidence="2">BazhouSP</strain>
    </source>
</reference>
<sequence>MVVGTGWRRWIWLCAFLLVSLWTFTYIRSLKTEIEVLNSRLDKSLKTSDSLATQLQVVNTHKEKIEQFLESAKKTNQEKLQELKHENRQLKEKLDTCNKSTKDSPGSSTAVLTKHAKQTNQ</sequence>
<evidence type="ECO:0000313" key="2">
    <source>
        <dbReference type="EMBL" id="KAI1709670.1"/>
    </source>
</evidence>
<organism evidence="2 3">
    <name type="scientific">Ditylenchus destructor</name>
    <dbReference type="NCBI Taxonomy" id="166010"/>
    <lineage>
        <taxon>Eukaryota</taxon>
        <taxon>Metazoa</taxon>
        <taxon>Ecdysozoa</taxon>
        <taxon>Nematoda</taxon>
        <taxon>Chromadorea</taxon>
        <taxon>Rhabditida</taxon>
        <taxon>Tylenchina</taxon>
        <taxon>Tylenchomorpha</taxon>
        <taxon>Sphaerularioidea</taxon>
        <taxon>Anguinidae</taxon>
        <taxon>Anguininae</taxon>
        <taxon>Ditylenchus</taxon>
    </lineage>
</organism>
<evidence type="ECO:0000256" key="1">
    <source>
        <dbReference type="SAM" id="MobiDB-lite"/>
    </source>
</evidence>
<dbReference type="AlphaFoldDB" id="A0AAD4MXV0"/>
<proteinExistence type="predicted"/>
<protein>
    <submittedName>
        <fullName evidence="2">Uncharacterized protein</fullName>
    </submittedName>
</protein>